<protein>
    <submittedName>
        <fullName evidence="2">Uncharacterized protein</fullName>
    </submittedName>
</protein>
<reference evidence="2" key="1">
    <citation type="submission" date="2020-09" db="EMBL/GenBank/DDBJ databases">
        <title>Iningainema tapete sp. nov. (Scytonemataceae, Cyanobacteria) from greenhouses in central Florida (USA) produces two types of nodularin with biosynthetic potential for microcystin-LR and anabaenopeptins.</title>
        <authorList>
            <person name="Berthold D.E."/>
            <person name="Lefler F.W."/>
            <person name="Huang I.-S."/>
            <person name="Abdulla H."/>
            <person name="Zimba P.V."/>
            <person name="Laughinghouse H.D. IV."/>
        </authorList>
    </citation>
    <scope>NUCLEOTIDE SEQUENCE</scope>
    <source>
        <strain evidence="2">BLCCT55</strain>
    </source>
</reference>
<comment type="caution">
    <text evidence="2">The sequence shown here is derived from an EMBL/GenBank/DDBJ whole genome shotgun (WGS) entry which is preliminary data.</text>
</comment>
<dbReference type="EMBL" id="JACXAE010000052">
    <property type="protein sequence ID" value="MBD2773333.1"/>
    <property type="molecule type" value="Genomic_DNA"/>
</dbReference>
<gene>
    <name evidence="2" type="ORF">ICL16_14945</name>
</gene>
<dbReference type="AlphaFoldDB" id="A0A8J6XFV9"/>
<keyword evidence="1" id="KW-0812">Transmembrane</keyword>
<accession>A0A8J6XFV9</accession>
<name>A0A8J6XFV9_9CYAN</name>
<keyword evidence="3" id="KW-1185">Reference proteome</keyword>
<proteinExistence type="predicted"/>
<dbReference type="RefSeq" id="WP_190828989.1">
    <property type="nucleotide sequence ID" value="NZ_CAWPPI010000052.1"/>
</dbReference>
<dbReference type="Proteomes" id="UP000629098">
    <property type="component" value="Unassembled WGS sequence"/>
</dbReference>
<organism evidence="2 3">
    <name type="scientific">Iningainema tapete BLCC-T55</name>
    <dbReference type="NCBI Taxonomy" id="2748662"/>
    <lineage>
        <taxon>Bacteria</taxon>
        <taxon>Bacillati</taxon>
        <taxon>Cyanobacteriota</taxon>
        <taxon>Cyanophyceae</taxon>
        <taxon>Nostocales</taxon>
        <taxon>Scytonemataceae</taxon>
        <taxon>Iningainema tapete</taxon>
    </lineage>
</organism>
<feature type="transmembrane region" description="Helical" evidence="1">
    <location>
        <begin position="20"/>
        <end position="44"/>
    </location>
</feature>
<evidence type="ECO:0000313" key="2">
    <source>
        <dbReference type="EMBL" id="MBD2773333.1"/>
    </source>
</evidence>
<feature type="transmembrane region" description="Helical" evidence="1">
    <location>
        <begin position="56"/>
        <end position="77"/>
    </location>
</feature>
<keyword evidence="1" id="KW-0472">Membrane</keyword>
<keyword evidence="1" id="KW-1133">Transmembrane helix</keyword>
<evidence type="ECO:0000256" key="1">
    <source>
        <dbReference type="SAM" id="Phobius"/>
    </source>
</evidence>
<evidence type="ECO:0000313" key="3">
    <source>
        <dbReference type="Proteomes" id="UP000629098"/>
    </source>
</evidence>
<sequence length="136" mass="15228">MTWREEFNELPPGYKLSLCASWLLAFSLCLFVLSSLIVIGNWFIRSDVPEQIKKSFVLGLGGSVGSLVFGCGAAMMGDRATQSELERLDSQRQKVEHHHCKSCKFYSSNINLHCAVNPNLVLTDEAVNCSDWQEID</sequence>